<comment type="caution">
    <text evidence="3">The sequence shown here is derived from an EMBL/GenBank/DDBJ whole genome shotgun (WGS) entry which is preliminary data.</text>
</comment>
<dbReference type="RefSeq" id="WP_387969559.1">
    <property type="nucleotide sequence ID" value="NZ_JBHRWO010000004.1"/>
</dbReference>
<evidence type="ECO:0000256" key="1">
    <source>
        <dbReference type="SAM" id="MobiDB-lite"/>
    </source>
</evidence>
<sequence length="504" mass="53466">MNQYDDPEAMFRTAMPEAPPPSADLDLDRIVSDGYRSRRRHRVLIGGAATTGVAAVAAVLALTAVGLPGDPTDDPTNAVPPAAEEGSVEDASMSGYPYAPNDEFGGEAERALLHEGAITAFKPLLDQVGVVLTDDVPLEFTSNQTPGNYGQTWLRSFTTGASNAEESGEDEDVVFRLEAMLPGGWTAEPGPTTEQVFPQHLISASGSPWNDDADWTDELETTELDDGRTLITVNHECALEAAVVYPNGSALRGSWDMGCHEESSEYEITLDAFAEAMTAMPEVDYDTSGLSPVGELIDVPVGWVYDPEWDAAASEDASASIAGALDALQTVVPGATLEEAAATQLGFSEYGAVNVRTYDASGGLPYDSLTDETNGSAMTTFAYVLPGGWVPGISESGTRGPEQANCMEGFTCSTTTDGDGTVWTFESIDEVFESDGEEPSSGSESEASEHQLRVTRFDPDGWAATMWVRWGGDLELEADLLVDVLQAVPAPVYDAEATPQIPAD</sequence>
<evidence type="ECO:0000313" key="3">
    <source>
        <dbReference type="EMBL" id="MFC3491168.1"/>
    </source>
</evidence>
<keyword evidence="2" id="KW-1133">Transmembrane helix</keyword>
<reference evidence="4" key="1">
    <citation type="journal article" date="2019" name="Int. J. Syst. Evol. Microbiol.">
        <title>The Global Catalogue of Microorganisms (GCM) 10K type strain sequencing project: providing services to taxonomists for standard genome sequencing and annotation.</title>
        <authorList>
            <consortium name="The Broad Institute Genomics Platform"/>
            <consortium name="The Broad Institute Genome Sequencing Center for Infectious Disease"/>
            <person name="Wu L."/>
            <person name="Ma J."/>
        </authorList>
    </citation>
    <scope>NUCLEOTIDE SEQUENCE [LARGE SCALE GENOMIC DNA]</scope>
    <source>
        <strain evidence="4">CGMCC 4.7396</strain>
    </source>
</reference>
<dbReference type="EMBL" id="JBHRWO010000004">
    <property type="protein sequence ID" value="MFC3491168.1"/>
    <property type="molecule type" value="Genomic_DNA"/>
</dbReference>
<keyword evidence="2" id="KW-0812">Transmembrane</keyword>
<organism evidence="3 4">
    <name type="scientific">Glycomyces rhizosphaerae</name>
    <dbReference type="NCBI Taxonomy" id="2054422"/>
    <lineage>
        <taxon>Bacteria</taxon>
        <taxon>Bacillati</taxon>
        <taxon>Actinomycetota</taxon>
        <taxon>Actinomycetes</taxon>
        <taxon>Glycomycetales</taxon>
        <taxon>Glycomycetaceae</taxon>
        <taxon>Glycomyces</taxon>
    </lineage>
</organism>
<proteinExistence type="predicted"/>
<name>A0ABV7PVC8_9ACTN</name>
<protein>
    <submittedName>
        <fullName evidence="3">Uncharacterized protein</fullName>
    </submittedName>
</protein>
<accession>A0ABV7PVC8</accession>
<gene>
    <name evidence="3" type="ORF">ACFO8M_01525</name>
</gene>
<keyword evidence="4" id="KW-1185">Reference proteome</keyword>
<dbReference type="Proteomes" id="UP001595712">
    <property type="component" value="Unassembled WGS sequence"/>
</dbReference>
<feature type="region of interest" description="Disordered" evidence="1">
    <location>
        <begin position="432"/>
        <end position="452"/>
    </location>
</feature>
<feature type="transmembrane region" description="Helical" evidence="2">
    <location>
        <begin position="43"/>
        <end position="67"/>
    </location>
</feature>
<evidence type="ECO:0000256" key="2">
    <source>
        <dbReference type="SAM" id="Phobius"/>
    </source>
</evidence>
<keyword evidence="2" id="KW-0472">Membrane</keyword>
<evidence type="ECO:0000313" key="4">
    <source>
        <dbReference type="Proteomes" id="UP001595712"/>
    </source>
</evidence>
<feature type="region of interest" description="Disordered" evidence="1">
    <location>
        <begin position="68"/>
        <end position="91"/>
    </location>
</feature>